<evidence type="ECO:0000313" key="9">
    <source>
        <dbReference type="Proteomes" id="UP000030854"/>
    </source>
</evidence>
<feature type="domain" description="DNA mismatch repair protein S5" evidence="7">
    <location>
        <begin position="217"/>
        <end position="358"/>
    </location>
</feature>
<dbReference type="InterPro" id="IPR013507">
    <property type="entry name" value="DNA_mismatch_S5_2-like"/>
</dbReference>
<dbReference type="Proteomes" id="UP000030854">
    <property type="component" value="Unassembled WGS sequence"/>
</dbReference>
<dbReference type="SUPFAM" id="SSF55874">
    <property type="entry name" value="ATPase domain of HSP90 chaperone/DNA topoisomerase II/histidine kinase"/>
    <property type="match status" value="1"/>
</dbReference>
<dbReference type="SMART" id="SM01340">
    <property type="entry name" value="DNA_mis_repair"/>
    <property type="match status" value="1"/>
</dbReference>
<dbReference type="InterPro" id="IPR036890">
    <property type="entry name" value="HATPase_C_sf"/>
</dbReference>
<dbReference type="InterPro" id="IPR020568">
    <property type="entry name" value="Ribosomal_Su5_D2-typ_SF"/>
</dbReference>
<dbReference type="AlphaFoldDB" id="A0A0B1P1I1"/>
<dbReference type="STRING" id="52586.A0A0B1P1I1"/>
<comment type="similarity">
    <text evidence="1">Belongs to the DNA mismatch repair MutL/HexB family.</text>
</comment>
<feature type="coiled-coil region" evidence="4">
    <location>
        <begin position="775"/>
        <end position="802"/>
    </location>
</feature>
<dbReference type="InterPro" id="IPR038973">
    <property type="entry name" value="MutL/Mlh/Pms-like"/>
</dbReference>
<dbReference type="InterPro" id="IPR042120">
    <property type="entry name" value="MutL_C_dimsub"/>
</dbReference>
<dbReference type="InterPro" id="IPR014790">
    <property type="entry name" value="MutL_C"/>
</dbReference>
<feature type="compositionally biased region" description="Polar residues" evidence="5">
    <location>
        <begin position="691"/>
        <end position="702"/>
    </location>
</feature>
<dbReference type="NCBIfam" id="TIGR00585">
    <property type="entry name" value="mutl"/>
    <property type="match status" value="1"/>
</dbReference>
<evidence type="ECO:0000259" key="7">
    <source>
        <dbReference type="SMART" id="SM01340"/>
    </source>
</evidence>
<dbReference type="Gene3D" id="3.30.1540.20">
    <property type="entry name" value="MutL, C-terminal domain, dimerisation subdomain"/>
    <property type="match status" value="1"/>
</dbReference>
<evidence type="ECO:0000256" key="2">
    <source>
        <dbReference type="ARBA" id="ARBA00022763"/>
    </source>
</evidence>
<feature type="domain" description="MutL C-terminal dimerisation" evidence="6">
    <location>
        <begin position="834"/>
        <end position="998"/>
    </location>
</feature>
<dbReference type="FunFam" id="3.30.565.10:FF:000014">
    <property type="entry name" value="Mismatch repair endonuclease pms1, putative"/>
    <property type="match status" value="1"/>
</dbReference>
<evidence type="ECO:0000259" key="6">
    <source>
        <dbReference type="SMART" id="SM00853"/>
    </source>
</evidence>
<sequence>MATIKAIEGQAVHQIQSGQVIVDLCSVVKELVENSLDAGATSIDIRFKNQGLDSIEVQDNGNGISPQNYETIALKHYTSKLSKYSDLLTLKSFGFRGEALSSLCALAKVSIVTCMAQDAPKGTKLEFDVSGKLKETCVVAAPKGTTVSVRSIFENLPVRRRGLVRNIKREWSKVTSVLSQYACIQVGIKFSVSQLGEKDKRTTIFSTKGSQSFKDNIINVFGAKMLTNIVPLDLELCAEAPNGHSKEQHMSEIGIGITKNIRIIGQISRPNVGDGRQVPDRQMFFVNSRPCSLPQVAKTFNEVFKLITGSSNPFIFANFELDTRLYDVNVSPDKRTILLHNQDRILESLRSSLAKSLELQQSMIPMSQFSVQKTSNFKQTLINIEGKVDNSNSKSSSTSKANMTQNYDSKESLNRYTESGDDELNINSYDSTVEPESPSLGSRISEKKNMIINSSVVKENVELVTRSKNQEICNITKELINNCDALQDDTKRDIIVTKTSGISNDTINLSAKPNYKRLNESLSFSEKSPERPFPKKLCKPHEFDTRFEEFLNHIPPNSDISSSFTRRCSGPSFQNNKLSQSATITIGDNTTTKSLGTLVFSENTQKVCSFLTEKGEKKRISPTKVPEDFSKFGSNFSRRFSAPNSENLLQTSLNQHIDLSDQDLEDIESQKLSQTSLAASENTGDSDDVFSGTSSTPGVSDFTNAEDLEQCAVANLGMDIIFNDEAKKKACEEAKIQRMIREVEISAKILPEDKVNRSESLLKGLRKRNATLNLVQTVKTNVFEIKQQLESLEQRLLSFQKMPVLRKNRDVDHMAAEEKLSLKISKGDFSKMRIIGQFNLGFILASRSSHNLHHSHEELHNFDDIFIIDQHASDEKYNFERLQATTIVQSQKLAVPKILDLTALEEEVIIENLKILQSNGFGVRVNQSDNAQVGNRCELISLPLSHETTFSLSDLEELLTLLTDHSPGGSDTIPRPSKVRKMFAMRACRSSIMIGKTLTQKQMKKVVLNLGELDKPWNCPHGRPTMRHLCGLEVWDDNVWKKDVNGAAGTNWLKYLEQSRMNVTSDEEVINV</sequence>
<dbReference type="EMBL" id="JNVN01002349">
    <property type="protein sequence ID" value="KHJ32093.1"/>
    <property type="molecule type" value="Genomic_DNA"/>
</dbReference>
<name>A0A0B1P1I1_UNCNE</name>
<evidence type="ECO:0000313" key="8">
    <source>
        <dbReference type="EMBL" id="KHJ32093.1"/>
    </source>
</evidence>
<dbReference type="Gene3D" id="3.30.1370.100">
    <property type="entry name" value="MutL, C-terminal domain, regulatory subdomain"/>
    <property type="match status" value="1"/>
</dbReference>
<reference evidence="8 9" key="1">
    <citation type="journal article" date="2014" name="BMC Genomics">
        <title>Adaptive genomic structural variation in the grape powdery mildew pathogen, Erysiphe necator.</title>
        <authorList>
            <person name="Jones L."/>
            <person name="Riaz S."/>
            <person name="Morales-Cruz A."/>
            <person name="Amrine K.C."/>
            <person name="McGuire B."/>
            <person name="Gubler W.D."/>
            <person name="Walker M.A."/>
            <person name="Cantu D."/>
        </authorList>
    </citation>
    <scope>NUCLEOTIDE SEQUENCE [LARGE SCALE GENOMIC DNA]</scope>
    <source>
        <strain evidence="9">c</strain>
    </source>
</reference>
<comment type="caution">
    <text evidence="8">The sequence shown here is derived from an EMBL/GenBank/DDBJ whole genome shotgun (WGS) entry which is preliminary data.</text>
</comment>
<dbReference type="GO" id="GO:0140664">
    <property type="term" value="F:ATP-dependent DNA damage sensor activity"/>
    <property type="evidence" value="ECO:0007669"/>
    <property type="project" value="InterPro"/>
</dbReference>
<feature type="compositionally biased region" description="Polar residues" evidence="5">
    <location>
        <begin position="671"/>
        <end position="683"/>
    </location>
</feature>
<keyword evidence="2" id="KW-0227">DNA damage</keyword>
<dbReference type="OMA" id="MRPRRMP"/>
<dbReference type="HOGENOM" id="CLU_004131_0_0_1"/>
<dbReference type="InterPro" id="IPR037198">
    <property type="entry name" value="MutL_C_sf"/>
</dbReference>
<evidence type="ECO:0000256" key="1">
    <source>
        <dbReference type="ARBA" id="ARBA00006082"/>
    </source>
</evidence>
<dbReference type="GO" id="GO:0000710">
    <property type="term" value="P:meiotic mismatch repair"/>
    <property type="evidence" value="ECO:0007669"/>
    <property type="project" value="UniProtKB-ARBA"/>
</dbReference>
<dbReference type="SUPFAM" id="SSF118116">
    <property type="entry name" value="DNA mismatch repair protein MutL"/>
    <property type="match status" value="1"/>
</dbReference>
<evidence type="ECO:0000256" key="3">
    <source>
        <dbReference type="ARBA" id="ARBA00070941"/>
    </source>
</evidence>
<dbReference type="PROSITE" id="PS00058">
    <property type="entry name" value="DNA_MISMATCH_REPAIR_1"/>
    <property type="match status" value="1"/>
</dbReference>
<feature type="region of interest" description="Disordered" evidence="5">
    <location>
        <begin position="671"/>
        <end position="702"/>
    </location>
</feature>
<dbReference type="SUPFAM" id="SSF54211">
    <property type="entry name" value="Ribosomal protein S5 domain 2-like"/>
    <property type="match status" value="1"/>
</dbReference>
<dbReference type="PANTHER" id="PTHR10073">
    <property type="entry name" value="DNA MISMATCH REPAIR PROTEIN MLH, PMS, MUTL"/>
    <property type="match status" value="1"/>
</dbReference>
<evidence type="ECO:0000256" key="4">
    <source>
        <dbReference type="SAM" id="Coils"/>
    </source>
</evidence>
<dbReference type="PANTHER" id="PTHR10073:SF52">
    <property type="entry name" value="MISMATCH REPAIR ENDONUCLEASE PMS2"/>
    <property type="match status" value="1"/>
</dbReference>
<dbReference type="GO" id="GO:0030983">
    <property type="term" value="F:mismatched DNA binding"/>
    <property type="evidence" value="ECO:0007669"/>
    <property type="project" value="InterPro"/>
</dbReference>
<dbReference type="GO" id="GO:0005524">
    <property type="term" value="F:ATP binding"/>
    <property type="evidence" value="ECO:0007669"/>
    <property type="project" value="InterPro"/>
</dbReference>
<dbReference type="CDD" id="cd03484">
    <property type="entry name" value="MutL_Trans_hPMS_2_like"/>
    <property type="match status" value="1"/>
</dbReference>
<dbReference type="InterPro" id="IPR014721">
    <property type="entry name" value="Ribsml_uS5_D2-typ_fold_subgr"/>
</dbReference>
<keyword evidence="9" id="KW-1185">Reference proteome</keyword>
<dbReference type="InterPro" id="IPR014762">
    <property type="entry name" value="DNA_mismatch_repair_CS"/>
</dbReference>
<accession>A0A0B1P1I1</accession>
<protein>
    <recommendedName>
        <fullName evidence="3">DNA mismatch repair protein PMS1</fullName>
    </recommendedName>
</protein>
<dbReference type="Pfam" id="PF08676">
    <property type="entry name" value="MutL_C"/>
    <property type="match status" value="1"/>
</dbReference>
<dbReference type="Gene3D" id="3.30.565.10">
    <property type="entry name" value="Histidine kinase-like ATPase, C-terminal domain"/>
    <property type="match status" value="1"/>
</dbReference>
<dbReference type="SMART" id="SM00853">
    <property type="entry name" value="MutL_C"/>
    <property type="match status" value="1"/>
</dbReference>
<dbReference type="Pfam" id="PF01119">
    <property type="entry name" value="DNA_mis_repair"/>
    <property type="match status" value="1"/>
</dbReference>
<proteinExistence type="inferred from homology"/>
<feature type="compositionally biased region" description="Low complexity" evidence="5">
    <location>
        <begin position="390"/>
        <end position="400"/>
    </location>
</feature>
<dbReference type="Pfam" id="PF13589">
    <property type="entry name" value="HATPase_c_3"/>
    <property type="match status" value="1"/>
</dbReference>
<gene>
    <name evidence="8" type="ORF">EV44_g0954</name>
</gene>
<dbReference type="Gene3D" id="3.30.230.10">
    <property type="match status" value="1"/>
</dbReference>
<keyword evidence="4" id="KW-0175">Coiled coil</keyword>
<dbReference type="GO" id="GO:0032389">
    <property type="term" value="C:MutLalpha complex"/>
    <property type="evidence" value="ECO:0007669"/>
    <property type="project" value="TreeGrafter"/>
</dbReference>
<dbReference type="InterPro" id="IPR002099">
    <property type="entry name" value="MutL/Mlh/PMS"/>
</dbReference>
<dbReference type="GO" id="GO:0016887">
    <property type="term" value="F:ATP hydrolysis activity"/>
    <property type="evidence" value="ECO:0007669"/>
    <property type="project" value="InterPro"/>
</dbReference>
<dbReference type="FunFam" id="3.30.1370.100:FF:000001">
    <property type="entry name" value="Mismatch repair endonuclease pms1, putative"/>
    <property type="match status" value="1"/>
</dbReference>
<feature type="region of interest" description="Disordered" evidence="5">
    <location>
        <begin position="388"/>
        <end position="441"/>
    </location>
</feature>
<evidence type="ECO:0000256" key="5">
    <source>
        <dbReference type="SAM" id="MobiDB-lite"/>
    </source>
</evidence>
<organism evidence="8 9">
    <name type="scientific">Uncinula necator</name>
    <name type="common">Grape powdery mildew</name>
    <dbReference type="NCBI Taxonomy" id="52586"/>
    <lineage>
        <taxon>Eukaryota</taxon>
        <taxon>Fungi</taxon>
        <taxon>Dikarya</taxon>
        <taxon>Ascomycota</taxon>
        <taxon>Pezizomycotina</taxon>
        <taxon>Leotiomycetes</taxon>
        <taxon>Erysiphales</taxon>
        <taxon>Erysiphaceae</taxon>
        <taxon>Erysiphe</taxon>
    </lineage>
</organism>
<dbReference type="InterPro" id="IPR042121">
    <property type="entry name" value="MutL_C_regsub"/>
</dbReference>
<dbReference type="CDD" id="cd16926">
    <property type="entry name" value="HATPase_MutL-MLH-PMS-like"/>
    <property type="match status" value="1"/>
</dbReference>